<name>A0A8J2QCH1_9NEOP</name>
<dbReference type="AlphaFoldDB" id="A0A8J2QCH1"/>
<dbReference type="OrthoDB" id="6917049at2759"/>
<sequence length="261" mass="27780">MKLILIVTFVVSVSLCLGSPTDTALLIRQRRDVDFYANTKSLIQELVTNLRASIQQASEAVSKFSTGLQDMGTQFGEQLSNNVETYRSRIRASIKSVTDRFTGAGAGVRECIDNHRQEAEDLFSGIITKSKACADERIKEIRDMINQLKELSANATDYTISALAEMQGCTQNSAGILTAGACLGGVAVRTELKGAVFVVQSGLLIARINLSLSTLPAALEVCAGTRIVEAGMGSAKIVFEIGSCSASSAYSSIIGNKVTNP</sequence>
<evidence type="ECO:0000256" key="1">
    <source>
        <dbReference type="SAM" id="SignalP"/>
    </source>
</evidence>
<dbReference type="Gene3D" id="1.20.120.20">
    <property type="entry name" value="Apolipoprotein"/>
    <property type="match status" value="1"/>
</dbReference>
<dbReference type="SUPFAM" id="SSF58113">
    <property type="entry name" value="Apolipoprotein A-I"/>
    <property type="match status" value="1"/>
</dbReference>
<comment type="caution">
    <text evidence="2">The sequence shown here is derived from an EMBL/GenBank/DDBJ whole genome shotgun (WGS) entry which is preliminary data.</text>
</comment>
<dbReference type="EMBL" id="CAKASE010000044">
    <property type="protein sequence ID" value="CAG9559745.1"/>
    <property type="molecule type" value="Genomic_DNA"/>
</dbReference>
<dbReference type="Proteomes" id="UP000789524">
    <property type="component" value="Unassembled WGS sequence"/>
</dbReference>
<gene>
    <name evidence="2" type="ORF">DCHRY22_LOCUS1547</name>
</gene>
<keyword evidence="1" id="KW-0732">Signal</keyword>
<protein>
    <submittedName>
        <fullName evidence="2">(African queen) hypothetical protein</fullName>
    </submittedName>
</protein>
<organism evidence="2 3">
    <name type="scientific">Danaus chrysippus</name>
    <name type="common">African queen</name>
    <dbReference type="NCBI Taxonomy" id="151541"/>
    <lineage>
        <taxon>Eukaryota</taxon>
        <taxon>Metazoa</taxon>
        <taxon>Ecdysozoa</taxon>
        <taxon>Arthropoda</taxon>
        <taxon>Hexapoda</taxon>
        <taxon>Insecta</taxon>
        <taxon>Pterygota</taxon>
        <taxon>Neoptera</taxon>
        <taxon>Endopterygota</taxon>
        <taxon>Lepidoptera</taxon>
        <taxon>Glossata</taxon>
        <taxon>Ditrysia</taxon>
        <taxon>Papilionoidea</taxon>
        <taxon>Nymphalidae</taxon>
        <taxon>Danainae</taxon>
        <taxon>Danaini</taxon>
        <taxon>Danaina</taxon>
        <taxon>Danaus</taxon>
        <taxon>Anosia</taxon>
    </lineage>
</organism>
<feature type="signal peptide" evidence="1">
    <location>
        <begin position="1"/>
        <end position="18"/>
    </location>
</feature>
<feature type="chain" id="PRO_5035248930" evidence="1">
    <location>
        <begin position="19"/>
        <end position="261"/>
    </location>
</feature>
<evidence type="ECO:0000313" key="2">
    <source>
        <dbReference type="EMBL" id="CAG9559745.1"/>
    </source>
</evidence>
<reference evidence="2" key="1">
    <citation type="submission" date="2021-09" db="EMBL/GenBank/DDBJ databases">
        <authorList>
            <person name="Martin H S."/>
        </authorList>
    </citation>
    <scope>NUCLEOTIDE SEQUENCE</scope>
</reference>
<keyword evidence="3" id="KW-1185">Reference proteome</keyword>
<proteinExistence type="predicted"/>
<evidence type="ECO:0000313" key="3">
    <source>
        <dbReference type="Proteomes" id="UP000789524"/>
    </source>
</evidence>
<accession>A0A8J2QCH1</accession>